<name>A0ABS8RVM2_DATST</name>
<dbReference type="Proteomes" id="UP000823775">
    <property type="component" value="Unassembled WGS sequence"/>
</dbReference>
<accession>A0ABS8RVM2</accession>
<evidence type="ECO:0000313" key="1">
    <source>
        <dbReference type="EMBL" id="MCD7450871.1"/>
    </source>
</evidence>
<protein>
    <submittedName>
        <fullName evidence="1">Uncharacterized protein</fullName>
    </submittedName>
</protein>
<dbReference type="EMBL" id="JACEIK010000147">
    <property type="protein sequence ID" value="MCD7450871.1"/>
    <property type="molecule type" value="Genomic_DNA"/>
</dbReference>
<feature type="non-terminal residue" evidence="1">
    <location>
        <position position="1"/>
    </location>
</feature>
<keyword evidence="2" id="KW-1185">Reference proteome</keyword>
<gene>
    <name evidence="1" type="ORF">HAX54_008845</name>
</gene>
<reference evidence="1 2" key="1">
    <citation type="journal article" date="2021" name="BMC Genomics">
        <title>Datura genome reveals duplications of psychoactive alkaloid biosynthetic genes and high mutation rate following tissue culture.</title>
        <authorList>
            <person name="Rajewski A."/>
            <person name="Carter-House D."/>
            <person name="Stajich J."/>
            <person name="Litt A."/>
        </authorList>
    </citation>
    <scope>NUCLEOTIDE SEQUENCE [LARGE SCALE GENOMIC DNA]</scope>
    <source>
        <strain evidence="1">AR-01</strain>
    </source>
</reference>
<evidence type="ECO:0000313" key="2">
    <source>
        <dbReference type="Proteomes" id="UP000823775"/>
    </source>
</evidence>
<comment type="caution">
    <text evidence="1">The sequence shown here is derived from an EMBL/GenBank/DDBJ whole genome shotgun (WGS) entry which is preliminary data.</text>
</comment>
<sequence>FLEEYTPIMCKVGYWKKPIKWTYKCNSDGAIKGNSGNALDLAPVNSRFTFLQAQSGMRDKLGVRSWLHNLRGFLKEYSGDSYLFNRSLSENDDQVTEEVFTDTNFMASMRF</sequence>
<organism evidence="1 2">
    <name type="scientific">Datura stramonium</name>
    <name type="common">Jimsonweed</name>
    <name type="synonym">Common thornapple</name>
    <dbReference type="NCBI Taxonomy" id="4076"/>
    <lineage>
        <taxon>Eukaryota</taxon>
        <taxon>Viridiplantae</taxon>
        <taxon>Streptophyta</taxon>
        <taxon>Embryophyta</taxon>
        <taxon>Tracheophyta</taxon>
        <taxon>Spermatophyta</taxon>
        <taxon>Magnoliopsida</taxon>
        <taxon>eudicotyledons</taxon>
        <taxon>Gunneridae</taxon>
        <taxon>Pentapetalae</taxon>
        <taxon>asterids</taxon>
        <taxon>lamiids</taxon>
        <taxon>Solanales</taxon>
        <taxon>Solanaceae</taxon>
        <taxon>Solanoideae</taxon>
        <taxon>Datureae</taxon>
        <taxon>Datura</taxon>
    </lineage>
</organism>
<proteinExistence type="predicted"/>